<dbReference type="Proteomes" id="UP001166293">
    <property type="component" value="Unassembled WGS sequence"/>
</dbReference>
<evidence type="ECO:0000313" key="2">
    <source>
        <dbReference type="Proteomes" id="UP001166293"/>
    </source>
</evidence>
<dbReference type="Pfam" id="PF00227">
    <property type="entry name" value="Proteasome"/>
    <property type="match status" value="1"/>
</dbReference>
<dbReference type="EMBL" id="JAHRWL010000001">
    <property type="protein sequence ID" value="MBV2358600.1"/>
    <property type="molecule type" value="Genomic_DNA"/>
</dbReference>
<dbReference type="PIRSF" id="PIRSF009120">
    <property type="entry name" value="UCP009120_prtse"/>
    <property type="match status" value="1"/>
</dbReference>
<reference evidence="1" key="1">
    <citation type="submission" date="2021-06" db="EMBL/GenBank/DDBJ databases">
        <title>Thalassococcus sp. CAU 1522 isolated from sea sand, Republic of Korea.</title>
        <authorList>
            <person name="Kim W."/>
        </authorList>
    </citation>
    <scope>NUCLEOTIDE SEQUENCE</scope>
    <source>
        <strain evidence="1">CAU 1522</strain>
    </source>
</reference>
<sequence length="246" mass="26832">MTYCVGMVLQRGLVFMSDTRTNAGLDNISTFKKMKTWSVPGDRIFTALSAGNLGTTQSVISLLDERTKSSADREPALLSAPSMFQAARLVADTLREVIARQRPAGQTADSTFNATMIFGGQIAGSDPKLFLIYPEGNFIEASADTPFFQIGEIKYGRPILVRAFKEDMAFEEAIRLLLVSFDSTMKANLTVGAPLDYLCVERDTMRIAASGRFEGDDPALQTISRIWGDALQQALDGLPGVDLRSV</sequence>
<evidence type="ECO:0000313" key="1">
    <source>
        <dbReference type="EMBL" id="MBV2358600.1"/>
    </source>
</evidence>
<accession>A0ABS6N3K0</accession>
<keyword evidence="2" id="KW-1185">Reference proteome</keyword>
<gene>
    <name evidence="1" type="ORF">KUH32_02345</name>
</gene>
<dbReference type="InterPro" id="IPR016545">
    <property type="entry name" value="UCP009120_prtse"/>
</dbReference>
<dbReference type="RefSeq" id="WP_217776462.1">
    <property type="nucleotide sequence ID" value="NZ_JAHRWL010000001.1"/>
</dbReference>
<comment type="caution">
    <text evidence="1">The sequence shown here is derived from an EMBL/GenBank/DDBJ whole genome shotgun (WGS) entry which is preliminary data.</text>
</comment>
<name>A0ABS6N3K0_9RHOB</name>
<proteinExistence type="predicted"/>
<protein>
    <submittedName>
        <fullName evidence="1">Peptidase</fullName>
    </submittedName>
</protein>
<dbReference type="InterPro" id="IPR001353">
    <property type="entry name" value="Proteasome_sua/b"/>
</dbReference>
<organism evidence="1 2">
    <name type="scientific">Thalassococcus arenae</name>
    <dbReference type="NCBI Taxonomy" id="2851652"/>
    <lineage>
        <taxon>Bacteria</taxon>
        <taxon>Pseudomonadati</taxon>
        <taxon>Pseudomonadota</taxon>
        <taxon>Alphaproteobacteria</taxon>
        <taxon>Rhodobacterales</taxon>
        <taxon>Roseobacteraceae</taxon>
        <taxon>Thalassococcus</taxon>
    </lineage>
</organism>